<dbReference type="Proteomes" id="UP000065473">
    <property type="component" value="Chromosome"/>
</dbReference>
<dbReference type="PaxDb" id="1435377-SUSAZ_05510"/>
<dbReference type="SUPFAM" id="SSF53335">
    <property type="entry name" value="S-adenosyl-L-methionine-dependent methyltransferases"/>
    <property type="match status" value="1"/>
</dbReference>
<dbReference type="OrthoDB" id="238943at2157"/>
<evidence type="ECO:0000313" key="3">
    <source>
        <dbReference type="Proteomes" id="UP000060043"/>
    </source>
</evidence>
<dbReference type="Pfam" id="PF13578">
    <property type="entry name" value="Methyltransf_24"/>
    <property type="match status" value="1"/>
</dbReference>
<sequence length="195" mass="22286">MDLLRIKTDTYIKEYSDIEKYIEQSLGGKFPYALSKTKRIILYAIIKETTPKIAIETGVGPGVSSTIILSALPEDSVLYSIDVRNRLEDGNEVGYIIPQKLRKKWKFFLGESRRFLPKILQEVNEVNFFLHDSDHSYENVMFELSTIWYKLSEGGVILVDNYRFSNATIDFVSSKKAIYSELSDEAGGLLLILKP</sequence>
<dbReference type="EMBL" id="CP013694">
    <property type="protein sequence ID" value="ALU28630.1"/>
    <property type="molecule type" value="Genomic_DNA"/>
</dbReference>
<evidence type="ECO:0000313" key="2">
    <source>
        <dbReference type="EMBL" id="ALU31345.1"/>
    </source>
</evidence>
<accession>A0A0U3GUF9</accession>
<reference evidence="3 4" key="1">
    <citation type="submission" date="2015-12" db="EMBL/GenBank/DDBJ databases">
        <title>A stable core within a dynamic pangenome in Sulfolobus acidocaldarius.</title>
        <authorList>
            <person name="Anderson R."/>
            <person name="Kouris A."/>
            <person name="Seward C."/>
            <person name="Campbell K."/>
            <person name="Whitaker R."/>
        </authorList>
    </citation>
    <scope>NUCLEOTIDE SEQUENCE [LARGE SCALE GENOMIC DNA]</scope>
    <source>
        <strain evidence="1 4">GG12-C01-09</strain>
        <strain evidence="2 3">NG05B_CO5_07</strain>
    </source>
</reference>
<name>A0A0U3GUF9_9CREN</name>
<dbReference type="InterPro" id="IPR029063">
    <property type="entry name" value="SAM-dependent_MTases_sf"/>
</dbReference>
<organism evidence="1 4">
    <name type="scientific">Sulfolobus acidocaldarius</name>
    <dbReference type="NCBI Taxonomy" id="2285"/>
    <lineage>
        <taxon>Archaea</taxon>
        <taxon>Thermoproteota</taxon>
        <taxon>Thermoprotei</taxon>
        <taxon>Sulfolobales</taxon>
        <taxon>Sulfolobaceae</taxon>
        <taxon>Sulfolobus</taxon>
    </lineage>
</organism>
<dbReference type="RefSeq" id="WP_011278007.1">
    <property type="nucleotide sequence ID" value="NZ_BHWZ01000002.1"/>
</dbReference>
<dbReference type="GeneID" id="14551663"/>
<dbReference type="OMA" id="DNYRFSN"/>
<proteinExistence type="predicted"/>
<evidence type="ECO:0000313" key="4">
    <source>
        <dbReference type="Proteomes" id="UP000065473"/>
    </source>
</evidence>
<dbReference type="Proteomes" id="UP000060043">
    <property type="component" value="Chromosome"/>
</dbReference>
<dbReference type="EMBL" id="CP013695">
    <property type="protein sequence ID" value="ALU31345.1"/>
    <property type="molecule type" value="Genomic_DNA"/>
</dbReference>
<evidence type="ECO:0008006" key="5">
    <source>
        <dbReference type="Google" id="ProtNLM"/>
    </source>
</evidence>
<gene>
    <name evidence="1" type="ORF">ATY89_00705</name>
    <name evidence="2" type="ORF">ATZ20_03745</name>
</gene>
<dbReference type="AlphaFoldDB" id="A0A0U3GUF9"/>
<evidence type="ECO:0000313" key="1">
    <source>
        <dbReference type="EMBL" id="ALU28630.1"/>
    </source>
</evidence>
<dbReference type="Gene3D" id="3.40.50.150">
    <property type="entry name" value="Vaccinia Virus protein VP39"/>
    <property type="match status" value="1"/>
</dbReference>
<protein>
    <recommendedName>
        <fullName evidence="5">Class I SAM-dependent methyltransferase</fullName>
    </recommendedName>
</protein>
<dbReference type="STRING" id="1435377.SUSAZ_05510"/>